<accession>A0A365U3U0</accession>
<dbReference type="SUPFAM" id="SSF56808">
    <property type="entry name" value="Ribosomal protein L1"/>
    <property type="match status" value="1"/>
</dbReference>
<dbReference type="InterPro" id="IPR023674">
    <property type="entry name" value="Ribosomal_uL1-like"/>
</dbReference>
<name>A0A365U3U0_9RHOB</name>
<protein>
    <submittedName>
        <fullName evidence="1">50S ribosomal protein L1</fullName>
    </submittedName>
</protein>
<comment type="caution">
    <text evidence="1">The sequence shown here is derived from an EMBL/GenBank/DDBJ whole genome shotgun (WGS) entry which is preliminary data.</text>
</comment>
<evidence type="ECO:0000313" key="2">
    <source>
        <dbReference type="Proteomes" id="UP000253370"/>
    </source>
</evidence>
<keyword evidence="1" id="KW-0689">Ribosomal protein</keyword>
<keyword evidence="1" id="KW-0687">Ribonucleoprotein</keyword>
<keyword evidence="2" id="KW-1185">Reference proteome</keyword>
<evidence type="ECO:0000313" key="1">
    <source>
        <dbReference type="EMBL" id="RBI82587.1"/>
    </source>
</evidence>
<dbReference type="EMBL" id="QNTQ01000035">
    <property type="protein sequence ID" value="RBI82587.1"/>
    <property type="molecule type" value="Genomic_DNA"/>
</dbReference>
<proteinExistence type="predicted"/>
<dbReference type="Gene3D" id="3.30.190.20">
    <property type="match status" value="1"/>
</dbReference>
<dbReference type="AlphaFoldDB" id="A0A365U3U0"/>
<dbReference type="Proteomes" id="UP000253370">
    <property type="component" value="Unassembled WGS sequence"/>
</dbReference>
<dbReference type="GO" id="GO:0005840">
    <property type="term" value="C:ribosome"/>
    <property type="evidence" value="ECO:0007669"/>
    <property type="project" value="UniProtKB-KW"/>
</dbReference>
<sequence>LAENLRAFVDAVARAKPAGAKGTYMKKISLTSTMGPGVSVDVASAMSEPAAAAAE</sequence>
<feature type="non-terminal residue" evidence="1">
    <location>
        <position position="1"/>
    </location>
</feature>
<reference evidence="1 2" key="1">
    <citation type="submission" date="2018-07" db="EMBL/GenBank/DDBJ databases">
        <title>Rhodosalinus sp. strain E84T genomic sequence and assembly.</title>
        <authorList>
            <person name="Liu Z.-W."/>
            <person name="Lu D.-C."/>
        </authorList>
    </citation>
    <scope>NUCLEOTIDE SEQUENCE [LARGE SCALE GENOMIC DNA]</scope>
    <source>
        <strain evidence="1 2">E84</strain>
    </source>
</reference>
<gene>
    <name evidence="1" type="ORF">DRV85_18615</name>
</gene>
<organism evidence="1 2">
    <name type="scientific">Rhodosalinus halophilus</name>
    <dbReference type="NCBI Taxonomy" id="2259333"/>
    <lineage>
        <taxon>Bacteria</taxon>
        <taxon>Pseudomonadati</taxon>
        <taxon>Pseudomonadota</taxon>
        <taxon>Alphaproteobacteria</taxon>
        <taxon>Rhodobacterales</taxon>
        <taxon>Paracoccaceae</taxon>
        <taxon>Rhodosalinus</taxon>
    </lineage>
</organism>